<keyword evidence="3" id="KW-1185">Reference proteome</keyword>
<dbReference type="SUPFAM" id="SSF55797">
    <property type="entry name" value="PR-1-like"/>
    <property type="match status" value="1"/>
</dbReference>
<feature type="non-terminal residue" evidence="2">
    <location>
        <position position="1"/>
    </location>
</feature>
<dbReference type="CDD" id="cd05380">
    <property type="entry name" value="CAP_euk"/>
    <property type="match status" value="1"/>
</dbReference>
<dbReference type="SMART" id="SM00198">
    <property type="entry name" value="SCP"/>
    <property type="match status" value="1"/>
</dbReference>
<accession>A0AAV2PP29</accession>
<comment type="caution">
    <text evidence="2">The sequence shown here is derived from an EMBL/GenBank/DDBJ whole genome shotgun (WGS) entry which is preliminary data.</text>
</comment>
<gene>
    <name evidence="2" type="ORF">MNOR_LOCUS2919</name>
</gene>
<dbReference type="AlphaFoldDB" id="A0AAV2PP29"/>
<dbReference type="Proteomes" id="UP001497623">
    <property type="component" value="Unassembled WGS sequence"/>
</dbReference>
<dbReference type="InterPro" id="IPR014044">
    <property type="entry name" value="CAP_dom"/>
</dbReference>
<feature type="domain" description="SCP" evidence="1">
    <location>
        <begin position="1"/>
        <end position="120"/>
    </location>
</feature>
<dbReference type="InterPro" id="IPR001283">
    <property type="entry name" value="CRISP-related"/>
</dbReference>
<evidence type="ECO:0000313" key="3">
    <source>
        <dbReference type="Proteomes" id="UP001497623"/>
    </source>
</evidence>
<sequence>ADRCDLFRRQLKFNRNHQNLVSRRGLCSRFYKPNFNFFFVFKTFKSEHDDWMNTFMIWHSEAHHLRYGVFNGKENDNVKSYTQMIWATTYEIGCGVALHHMGMFNTYYVCYYGPGGNVIGELPYKKGEPATECGKYGKSHNYPELCG</sequence>
<reference evidence="2 3" key="1">
    <citation type="submission" date="2024-05" db="EMBL/GenBank/DDBJ databases">
        <authorList>
            <person name="Wallberg A."/>
        </authorList>
    </citation>
    <scope>NUCLEOTIDE SEQUENCE [LARGE SCALE GENOMIC DNA]</scope>
</reference>
<evidence type="ECO:0000259" key="1">
    <source>
        <dbReference type="SMART" id="SM00198"/>
    </source>
</evidence>
<organism evidence="2 3">
    <name type="scientific">Meganyctiphanes norvegica</name>
    <name type="common">Northern krill</name>
    <name type="synonym">Thysanopoda norvegica</name>
    <dbReference type="NCBI Taxonomy" id="48144"/>
    <lineage>
        <taxon>Eukaryota</taxon>
        <taxon>Metazoa</taxon>
        <taxon>Ecdysozoa</taxon>
        <taxon>Arthropoda</taxon>
        <taxon>Crustacea</taxon>
        <taxon>Multicrustacea</taxon>
        <taxon>Malacostraca</taxon>
        <taxon>Eumalacostraca</taxon>
        <taxon>Eucarida</taxon>
        <taxon>Euphausiacea</taxon>
        <taxon>Euphausiidae</taxon>
        <taxon>Meganyctiphanes</taxon>
    </lineage>
</organism>
<dbReference type="PRINTS" id="PR00837">
    <property type="entry name" value="V5TPXLIKE"/>
</dbReference>
<dbReference type="EMBL" id="CAXKWB010000944">
    <property type="protein sequence ID" value="CAL4062904.1"/>
    <property type="molecule type" value="Genomic_DNA"/>
</dbReference>
<dbReference type="PANTHER" id="PTHR10334">
    <property type="entry name" value="CYSTEINE-RICH SECRETORY PROTEIN-RELATED"/>
    <property type="match status" value="1"/>
</dbReference>
<proteinExistence type="predicted"/>
<dbReference type="Pfam" id="PF00188">
    <property type="entry name" value="CAP"/>
    <property type="match status" value="1"/>
</dbReference>
<evidence type="ECO:0000313" key="2">
    <source>
        <dbReference type="EMBL" id="CAL4062904.1"/>
    </source>
</evidence>
<dbReference type="InterPro" id="IPR035940">
    <property type="entry name" value="CAP_sf"/>
</dbReference>
<protein>
    <recommendedName>
        <fullName evidence="1">SCP domain-containing protein</fullName>
    </recommendedName>
</protein>
<dbReference type="Gene3D" id="3.40.33.10">
    <property type="entry name" value="CAP"/>
    <property type="match status" value="1"/>
</dbReference>
<name>A0AAV2PP29_MEGNR</name>